<feature type="signal peptide" evidence="7">
    <location>
        <begin position="1"/>
        <end position="32"/>
    </location>
</feature>
<accession>A0A7W8IFX9</accession>
<evidence type="ECO:0000256" key="1">
    <source>
        <dbReference type="ARBA" id="ARBA00004571"/>
    </source>
</evidence>
<dbReference type="AlphaFoldDB" id="A0A7W8IFX9"/>
<feature type="domain" description="TonB-dependent transporter Oar-like beta-barrel" evidence="8">
    <location>
        <begin position="255"/>
        <end position="1132"/>
    </location>
</feature>
<keyword evidence="2" id="KW-0813">Transport</keyword>
<keyword evidence="6" id="KW-0998">Cell outer membrane</keyword>
<dbReference type="Proteomes" id="UP000568106">
    <property type="component" value="Unassembled WGS sequence"/>
</dbReference>
<reference evidence="9" key="1">
    <citation type="submission" date="2020-08" db="EMBL/GenBank/DDBJ databases">
        <title>Genomic Encyclopedia of Type Strains, Phase IV (KMG-V): Genome sequencing to study the core and pangenomes of soil and plant-associated prokaryotes.</title>
        <authorList>
            <person name="Whitman W."/>
        </authorList>
    </citation>
    <scope>NUCLEOTIDE SEQUENCE [LARGE SCALE GENOMIC DNA]</scope>
    <source>
        <strain evidence="9">M8UP27</strain>
    </source>
</reference>
<evidence type="ECO:0000256" key="6">
    <source>
        <dbReference type="ARBA" id="ARBA00023237"/>
    </source>
</evidence>
<name>A0A7W8IFX9_9BACT</name>
<dbReference type="Gene3D" id="2.60.40.1120">
    <property type="entry name" value="Carboxypeptidase-like, regulatory domain"/>
    <property type="match status" value="1"/>
</dbReference>
<dbReference type="SUPFAM" id="SSF56935">
    <property type="entry name" value="Porins"/>
    <property type="match status" value="1"/>
</dbReference>
<dbReference type="PANTHER" id="PTHR30069:SF46">
    <property type="entry name" value="OAR PROTEIN"/>
    <property type="match status" value="1"/>
</dbReference>
<proteinExistence type="predicted"/>
<dbReference type="InterPro" id="IPR036942">
    <property type="entry name" value="Beta-barrel_TonB_sf"/>
</dbReference>
<dbReference type="Gene3D" id="2.40.170.20">
    <property type="entry name" value="TonB-dependent receptor, beta-barrel domain"/>
    <property type="match status" value="1"/>
</dbReference>
<dbReference type="InterPro" id="IPR057601">
    <property type="entry name" value="Oar-like_b-barrel"/>
</dbReference>
<keyword evidence="10" id="KW-1185">Reference proteome</keyword>
<evidence type="ECO:0000256" key="4">
    <source>
        <dbReference type="ARBA" id="ARBA00022692"/>
    </source>
</evidence>
<evidence type="ECO:0000313" key="9">
    <source>
        <dbReference type="EMBL" id="MBB5315473.1"/>
    </source>
</evidence>
<keyword evidence="4" id="KW-0812">Transmembrane</keyword>
<sequence length="1150" mass="123074">MMKAAQKMKFLNRISWVVIAMVALFCTQTLLAQTVTGTITGVVTDPSGALVGGASVVAHNTDTGVDSTATTNSAGLYRVQFLPIGSYEVTIDAKGFDKETIPAFQLEVLQTVTFNVKLTIGASSTVVNVSEAAPILNTNDATLSGTFTTNTIQNFPLNGLDFSALTLYVPGSVSTVGTSGTTSIERSTQYTDSINLNGNRAQANNYTLEGIDLNETFNNLIAYSPAPESLQEIKVLTANSPADYGNVNGAGVVSILKSGTNQFHGSAYGYVQDYRLNANSWVNNHQSPPIRINPFSQSQFGGTFGGPIKRDKLFFFVDYLGSRYHQGGTSPASVFTQAMRNGDFSALLTGSNPIQLYDPLNGFAPYVGNKGVPIVNPVARYLFAHPELYPLPNATPTDGIVNNDYQGALRTFRANNQGDVKIEYTPNNADRISAFYSKSTAYDGATSVLPVSFPNGSIYPSQLGGLSWVHIFSPAIVNSARIGFTRINWNQGLPVDQTGVFGNKGNSVVGITFPNQAYQGFTSQGISGGLSSLGNSAQDNGSLTDNTYSYIDNLTWQHGKSTLSLGVQALRYQNNYPTSNNNGFLGSLNYSGAFSGNPSLTNAGGYGGADFVLDRVSSAAATLTSINVGQRQWRASGFINDDYKATPHLTLNVGLRYEYDQPWVESNNKTGNINVATGQVIYAGKIPAGAPVGSGLCSTRACYQANYSQIMPRLGFAYQASDRLVIRGGYGATSFFEGNSSNQRLTSITPFIQAVNVTVVTPTPGNPGVPRTAEQGFTGGTVSAGGTFNVYPQHIQPAYVQEFNLTTEYAITRSLSLQIGYVGELGQHIEDYGNLNQYLVNGDPTSAPYYNNPFIGVNAIDPSVSIGSNSLLITESRAASNYQALQTVLRERTSHGLEFTVNYSYGKALTNSAGNYSVNTSGATFGGQGAFQNYYDSAADWGPAAYDVRHNLSGTGVYALPVGHGKQYLSGVNRLVDEAIGGWKISTAAVVYSGFPETILGPGNNSNSFGNSRPNQYRALKIVNRSIANWYGTDPSAIPCTTPGVDNGLCAFGAPAPNTFGDARNGNTRSPRYLNVDMSVFKDFVTFREQTLGFRFDAFNAFNIVSYGNPDTNIGDSNFGNISNQGTAFGIQQAVRSTERHLQFSANYRF</sequence>
<dbReference type="InterPro" id="IPR008969">
    <property type="entry name" value="CarboxyPept-like_regulatory"/>
</dbReference>
<evidence type="ECO:0000256" key="7">
    <source>
        <dbReference type="SAM" id="SignalP"/>
    </source>
</evidence>
<dbReference type="Pfam" id="PF25183">
    <property type="entry name" value="OMP_b-brl_4"/>
    <property type="match status" value="1"/>
</dbReference>
<evidence type="ECO:0000313" key="10">
    <source>
        <dbReference type="Proteomes" id="UP000568106"/>
    </source>
</evidence>
<comment type="caution">
    <text evidence="9">The sequence shown here is derived from an EMBL/GenBank/DDBJ whole genome shotgun (WGS) entry which is preliminary data.</text>
</comment>
<dbReference type="GO" id="GO:0009279">
    <property type="term" value="C:cell outer membrane"/>
    <property type="evidence" value="ECO:0007669"/>
    <property type="project" value="UniProtKB-SubCell"/>
</dbReference>
<dbReference type="PROSITE" id="PS01156">
    <property type="entry name" value="TONB_DEPENDENT_REC_2"/>
    <property type="match status" value="1"/>
</dbReference>
<evidence type="ECO:0000259" key="8">
    <source>
        <dbReference type="Pfam" id="PF25183"/>
    </source>
</evidence>
<dbReference type="Pfam" id="PF13620">
    <property type="entry name" value="CarboxypepD_reg"/>
    <property type="match status" value="1"/>
</dbReference>
<dbReference type="PANTHER" id="PTHR30069">
    <property type="entry name" value="TONB-DEPENDENT OUTER MEMBRANE RECEPTOR"/>
    <property type="match status" value="1"/>
</dbReference>
<dbReference type="GO" id="GO:0044718">
    <property type="term" value="P:siderophore transmembrane transport"/>
    <property type="evidence" value="ECO:0007669"/>
    <property type="project" value="TreeGrafter"/>
</dbReference>
<organism evidence="9 10">
    <name type="scientific">Tunturiibacter empetritectus</name>
    <dbReference type="NCBI Taxonomy" id="3069691"/>
    <lineage>
        <taxon>Bacteria</taxon>
        <taxon>Pseudomonadati</taxon>
        <taxon>Acidobacteriota</taxon>
        <taxon>Terriglobia</taxon>
        <taxon>Terriglobales</taxon>
        <taxon>Acidobacteriaceae</taxon>
        <taxon>Tunturiibacter</taxon>
    </lineage>
</organism>
<dbReference type="EMBL" id="JACHDY010000001">
    <property type="protein sequence ID" value="MBB5315473.1"/>
    <property type="molecule type" value="Genomic_DNA"/>
</dbReference>
<evidence type="ECO:0000256" key="3">
    <source>
        <dbReference type="ARBA" id="ARBA00022452"/>
    </source>
</evidence>
<protein>
    <recommendedName>
        <fullName evidence="8">TonB-dependent transporter Oar-like beta-barrel domain-containing protein</fullName>
    </recommendedName>
</protein>
<dbReference type="InterPro" id="IPR010917">
    <property type="entry name" value="TonB_rcpt_CS"/>
</dbReference>
<gene>
    <name evidence="9" type="ORF">HDF09_000123</name>
</gene>
<evidence type="ECO:0000256" key="2">
    <source>
        <dbReference type="ARBA" id="ARBA00022448"/>
    </source>
</evidence>
<dbReference type="InterPro" id="IPR039426">
    <property type="entry name" value="TonB-dep_rcpt-like"/>
</dbReference>
<feature type="chain" id="PRO_5031204915" description="TonB-dependent transporter Oar-like beta-barrel domain-containing protein" evidence="7">
    <location>
        <begin position="33"/>
        <end position="1150"/>
    </location>
</feature>
<keyword evidence="5" id="KW-0472">Membrane</keyword>
<dbReference type="GO" id="GO:0015344">
    <property type="term" value="F:siderophore uptake transmembrane transporter activity"/>
    <property type="evidence" value="ECO:0007669"/>
    <property type="project" value="TreeGrafter"/>
</dbReference>
<comment type="subcellular location">
    <subcellularLocation>
        <location evidence="1">Cell outer membrane</location>
        <topology evidence="1">Multi-pass membrane protein</topology>
    </subcellularLocation>
</comment>
<keyword evidence="7" id="KW-0732">Signal</keyword>
<dbReference type="SUPFAM" id="SSF49464">
    <property type="entry name" value="Carboxypeptidase regulatory domain-like"/>
    <property type="match status" value="1"/>
</dbReference>
<evidence type="ECO:0000256" key="5">
    <source>
        <dbReference type="ARBA" id="ARBA00023136"/>
    </source>
</evidence>
<keyword evidence="3" id="KW-1134">Transmembrane beta strand</keyword>